<feature type="compositionally biased region" description="Basic and acidic residues" evidence="5">
    <location>
        <begin position="58"/>
        <end position="73"/>
    </location>
</feature>
<keyword evidence="4" id="KW-0677">Repeat</keyword>
<gene>
    <name evidence="9" type="ORF">F7O44_07905</name>
</gene>
<dbReference type="SUPFAM" id="SSF69304">
    <property type="entry name" value="Tricorn protease N-terminal domain"/>
    <property type="match status" value="1"/>
</dbReference>
<keyword evidence="3" id="KW-0732">Signal</keyword>
<protein>
    <submittedName>
        <fullName evidence="9">DNRLRE domain-containing protein</fullName>
    </submittedName>
</protein>
<evidence type="ECO:0000313" key="10">
    <source>
        <dbReference type="Proteomes" id="UP000460435"/>
    </source>
</evidence>
<reference evidence="9 10" key="1">
    <citation type="submission" date="2019-11" db="EMBL/GenBank/DDBJ databases">
        <authorList>
            <person name="Li X.-J."/>
            <person name="Feng X.-M."/>
        </authorList>
    </citation>
    <scope>NUCLEOTIDE SEQUENCE [LARGE SCALE GENOMIC DNA]</scope>
    <source>
        <strain evidence="9 10">XMNu-373</strain>
    </source>
</reference>
<evidence type="ECO:0000256" key="4">
    <source>
        <dbReference type="ARBA" id="ARBA00022737"/>
    </source>
</evidence>
<feature type="domain" description="Carbohydrate-binding module family 96" evidence="6">
    <location>
        <begin position="317"/>
        <end position="417"/>
    </location>
</feature>
<feature type="domain" description="Golvesin/Xly CBD-like" evidence="8">
    <location>
        <begin position="1981"/>
        <end position="2113"/>
    </location>
</feature>
<evidence type="ECO:0000313" key="9">
    <source>
        <dbReference type="EMBL" id="NDL56992.1"/>
    </source>
</evidence>
<name>A0A7K3M248_9ACTN</name>
<dbReference type="Gene3D" id="2.60.40.10">
    <property type="entry name" value="Immunoglobulins"/>
    <property type="match status" value="1"/>
</dbReference>
<dbReference type="Pfam" id="PF24517">
    <property type="entry name" value="CBM96"/>
    <property type="match status" value="1"/>
</dbReference>
<dbReference type="InterPro" id="IPR013783">
    <property type="entry name" value="Ig-like_fold"/>
</dbReference>
<comment type="subcellular location">
    <subcellularLocation>
        <location evidence="1">Secreted</location>
    </subcellularLocation>
</comment>
<dbReference type="InterPro" id="IPR056823">
    <property type="entry name" value="TEN-like_YD-shell"/>
</dbReference>
<dbReference type="PANTHER" id="PTHR32305">
    <property type="match status" value="1"/>
</dbReference>
<dbReference type="EMBL" id="WLZY01000002">
    <property type="protein sequence ID" value="NDL56992.1"/>
    <property type="molecule type" value="Genomic_DNA"/>
</dbReference>
<dbReference type="InterPro" id="IPR022385">
    <property type="entry name" value="Rhs_assc_core"/>
</dbReference>
<dbReference type="InterPro" id="IPR033803">
    <property type="entry name" value="CBD-like_Golvesin-Xly"/>
</dbReference>
<evidence type="ECO:0000256" key="2">
    <source>
        <dbReference type="ARBA" id="ARBA00022525"/>
    </source>
</evidence>
<evidence type="ECO:0000259" key="7">
    <source>
        <dbReference type="Pfam" id="PF25023"/>
    </source>
</evidence>
<proteinExistence type="predicted"/>
<feature type="compositionally biased region" description="Low complexity" evidence="5">
    <location>
        <begin position="13"/>
        <end position="35"/>
    </location>
</feature>
<accession>A0A7K3M248</accession>
<feature type="domain" description="Teneurin-like YD-shell" evidence="7">
    <location>
        <begin position="1526"/>
        <end position="1662"/>
    </location>
</feature>
<organism evidence="9 10">
    <name type="scientific">Phytoactinopolyspora mesophila</name>
    <dbReference type="NCBI Taxonomy" id="2650750"/>
    <lineage>
        <taxon>Bacteria</taxon>
        <taxon>Bacillati</taxon>
        <taxon>Actinomycetota</taxon>
        <taxon>Actinomycetes</taxon>
        <taxon>Jiangellales</taxon>
        <taxon>Jiangellaceae</taxon>
        <taxon>Phytoactinopolyspora</taxon>
    </lineage>
</organism>
<dbReference type="NCBIfam" id="NF033679">
    <property type="entry name" value="DNRLRE_dom"/>
    <property type="match status" value="2"/>
</dbReference>
<comment type="caution">
    <text evidence="9">The sequence shown here is derived from an EMBL/GenBank/DDBJ whole genome shotgun (WGS) entry which is preliminary data.</text>
</comment>
<dbReference type="Gene3D" id="2.60.120.970">
    <property type="match status" value="1"/>
</dbReference>
<dbReference type="Proteomes" id="UP000460435">
    <property type="component" value="Unassembled WGS sequence"/>
</dbReference>
<feature type="domain" description="Teneurin-like YD-shell" evidence="7">
    <location>
        <begin position="2265"/>
        <end position="2433"/>
    </location>
</feature>
<dbReference type="NCBIfam" id="TIGR01643">
    <property type="entry name" value="YD_repeat_2x"/>
    <property type="match status" value="5"/>
</dbReference>
<evidence type="ECO:0000256" key="5">
    <source>
        <dbReference type="SAM" id="MobiDB-lite"/>
    </source>
</evidence>
<dbReference type="Gene3D" id="2.180.10.10">
    <property type="entry name" value="RHS repeat-associated core"/>
    <property type="match status" value="5"/>
</dbReference>
<dbReference type="NCBIfam" id="TIGR03696">
    <property type="entry name" value="Rhs_assc_core"/>
    <property type="match status" value="1"/>
</dbReference>
<evidence type="ECO:0000259" key="8">
    <source>
        <dbReference type="Pfam" id="PF25275"/>
    </source>
</evidence>
<dbReference type="InterPro" id="IPR006530">
    <property type="entry name" value="YD"/>
</dbReference>
<dbReference type="Pfam" id="PF25023">
    <property type="entry name" value="TEN_YD-shell"/>
    <property type="match status" value="2"/>
</dbReference>
<evidence type="ECO:0000256" key="1">
    <source>
        <dbReference type="ARBA" id="ARBA00004613"/>
    </source>
</evidence>
<dbReference type="RefSeq" id="WP_162449682.1">
    <property type="nucleotide sequence ID" value="NZ_WLZY01000002.1"/>
</dbReference>
<evidence type="ECO:0000256" key="3">
    <source>
        <dbReference type="ARBA" id="ARBA00022729"/>
    </source>
</evidence>
<keyword evidence="2" id="KW-0964">Secreted</keyword>
<dbReference type="InterPro" id="IPR031325">
    <property type="entry name" value="RHS_repeat"/>
</dbReference>
<dbReference type="InterPro" id="IPR050708">
    <property type="entry name" value="T6SS_VgrG/RHS"/>
</dbReference>
<feature type="region of interest" description="Disordered" evidence="5">
    <location>
        <begin position="13"/>
        <end position="73"/>
    </location>
</feature>
<feature type="domain" description="Golvesin/Xly CBD-like" evidence="8">
    <location>
        <begin position="419"/>
        <end position="551"/>
    </location>
</feature>
<dbReference type="GO" id="GO:0005576">
    <property type="term" value="C:extracellular region"/>
    <property type="evidence" value="ECO:0007669"/>
    <property type="project" value="UniProtKB-SubCell"/>
</dbReference>
<dbReference type="PANTHER" id="PTHR32305:SF15">
    <property type="entry name" value="PROTEIN RHSA-RELATED"/>
    <property type="match status" value="1"/>
</dbReference>
<sequence>MLVWSGLPAVAVASDSSPSEASLSEASSGESAPGAQVGELAKRTSGSAAVPRVVESPSGERRPPAQRAREVVSERTATAKVFELSDGRFEAELAPDPVHYLDGDGLWREIDTTVGGSSREGFAYGVTKNSFRSWFSARSDRLVRFQVDNRHVTLGVAGDRRDLEPVVDGASVTYEDVFDSADVVYTVGSAGLKEEIVLHEPPDVADGEGVEYSFTLQMGGVTASERDDGSIGFYPRGAGDEGVPVFEIPAPFMFDDTDDPDSPHGKAWSDEVTQSVSQTGANTEITLTADAAWLSDPERTYPVVIDPTIKIVPNPAAAENAMVVETSPSSNYGDNPRLSVGTTATGRTRSLVKFDLSPVPAGTRIDSAVMRLYYDQVHTNNDHDVTVGAHRVRDPWTQSTVTWNNQPSANSGTSYSRTVVDNGDSGTSQVGGWPFSTNSSLTELAWNQDYQYSKNDHANDAYTWVPELHEPGTYSVDAHYVRANDRTTVPYAVHHADGQHSAQVDQSAGSGGVWAGLGSHTFEAGTDHKVVLGGVPDSSKSVIADAVRFTRYARDVKRAGDTSKWHEFSVTATVQLWLNDGAPNYGFMLRASNEALGQGGPRYQASQYAYGGGVENRPNLVVSWGEPGVELEPVRKTYSTGAELHWSEYADDDIAEYQVHRAQTANYDPSAATLVAPVPSNRRTYTDTTATPTPADDPDPFGAFYYYMVAVKTTDGEIIPATTQIARLPKAGRVRHVFQAEVSDTSLSQSQPTDNLNTLEGSPWLMVGNNSSTYGTTRAVVQFPGVEDAIPDTATVVGGQLQLWTAHSFGGGASFDAHRLTRGFEQTEATWQRATSGSAWSNDGGDFDPQVAATVAAIPNEPYWHRWSVADVVQDWTSHEHENHGFLVKLADEAGPEQRVLFLSGEAEEPSRHPMLVVTYLEETSESTYFAPDTSVRAEAGEERAVEVTVTNTTDETWTTSDYVLSYHWAAPDGSDVTTAANRAETELPQDLAPGESVTVNASVISPALEDESNKREAFTLQWDMRNRASGQWVSNLRNIPALDQSAIVEDVTSNQLGLEKFYQYTGTNAGAGSTVLNNLHAGNTVFSYDALANPSRGVSTFVRMTYNSLDTAASSMGDGWSLATSSLMRMGTPLDFHPRGQDWPSQISLTDGDGTAHLFRLNKHGSSNDEDWDYDSPHGVNLYLQKTGSSDPTRAWVFTAPDRTQFYFDDDGYQSALADRNGNELLFTYERKKSNNKPIKFLRYLTDPHGRQTLTVDYYSRGQDYTYVDDDGNTQSGNNLTNPKIIDQVASVTDISGRTIEFIYTDKGLLAEMTDGAGDPEAKTFGFTYDMTQGNKNVKLVEVTDPRGNGTALSYFDAPTDPKAKWMLEALTDRTGGTTEFAYVDPDGPQGGTVETTVTDANGNDTVYVMDGFGRPTSTTNAKGEATNLVWDDNHNVIELEEDNGAVTSWTYDPKTGYPTSITDAQANAGGGQSTTLSYQAQLNGHVAELIEKESPEGRTWAFGYDAVGNLTSVTDPAGTASSASGDYTTSYTYDGFGRLSAETDANDNTTTYTDYHPTGYPRTITDALDNPTSFTYDSRGNVLTVVDANDAASEYSYDVFSRPLGSTEPKDESAGEFIVTPPPVYDPNDNVVEAAAPNGGVWAYEYDPADRMTSGVAPHDDPGDPERRTTYSYDAVGNVVDVVEPNGNLPGASDGEHTTTYTYDGVYQLISVTNAEGDEITYEYDNVGNVVTVVDPRKNAAGDPSAFTSQYAYDLAHRVTEATDAAGETEQTVYDLDGLVTRTIDKDGSQTRFTHDERGLVTQVSVPREAAGMIMLPTVTRYEYDEVGNRTRVITPRGVASSTEPDAFVHETVYDELNRPVEERLPYDPNDPDFNTPDVVTYEYDAVGNLATKSAPPSDGQAVRNETSYTHFDNGWIKTSTDPWDIVTSYDYNELGQQSTRTLTSSGGSSSRTMTWDYLADGKLAARSDDGVPAGLDVVLVDDSDAQNVDVEGSWSHSNPGLPGFHGTGYLYSASGGGSGANTVTWRLAVPADGDYEVFVRYVSDSNRASNAPYSIDHTGGEDTVLVDQRTGGGEWVSVGTHEFTDGGDHQIELSDDADGRVVADAVKLVRDNSDDADDPQGKTFTYTYDANGNLIEITDDSVDAEVDAYEVVYDGLNQVESVTELDGGDVVAATSFTYDENGNPLTRAHDEQYAEYTYDERDLLVEVSNAESATDTDPKVTQYSYTAMGWRASETKANGNVVTYGYFLDGLLRTQVETKADGSTVVNEHTMSYDPNGNRTEDVVTTMDADNPSGSLGYTAEYTYDPRDRVTEVTKTDTSTSSTMSTETYTHDANGNVVAQTVDGTSTSFVYDRNRLLTATTSGVSAGYNYDPFGRLDTVTAAGELLERYVYDGFDRIAEHRSPTDSGGTSLTAYTYDPLDRTISRLDDAGGAGEESTEYAYLGLSGQLISEHVDGELATSYQYSAWGQRLSQVKHDAASGEDETSFYGYNPRTDVETLTDESGDTIATYGYTAYGSEDEDLFTGLDAPDPGDPTVDEAYNVYRYNATRWDAASGTYDMGFRHYDPGLNRFLSRDMYNGALDDLNLGLDPWNNNRYAFAGGNPITRVEIDGHSNQVADGGRTPGSGTPSCSGYDCATGGTSGGSAAGGGGGVDSQLVGAISQDPSLGYIQGLFGDEYTRMHAGLSADPARLYQDMDRIALAESIAGLAYGTGNVFGVYGQHLGLAGSQTSCAADSAIGCAEVRTGVIFAGGGGLGGLFRAGSSGAGATAGAAASGGSRLARDVAVSSTAPRALPLNRSIGRASHNRAIQSDIAALPRGATDIRVNQQQVNALGQRVGINRPDLQYTLNGRRHYIEYEGLANPRGAAHRSRILANDPIANFVLRIVP</sequence>
<dbReference type="Pfam" id="PF25275">
    <property type="entry name" value="Golvesin_C"/>
    <property type="match status" value="2"/>
</dbReference>
<keyword evidence="10" id="KW-1185">Reference proteome</keyword>
<dbReference type="GO" id="GO:0005975">
    <property type="term" value="P:carbohydrate metabolic process"/>
    <property type="evidence" value="ECO:0007669"/>
    <property type="project" value="UniProtKB-ARBA"/>
</dbReference>
<dbReference type="InterPro" id="IPR055372">
    <property type="entry name" value="CBM96"/>
</dbReference>
<dbReference type="Pfam" id="PF05593">
    <property type="entry name" value="RHS_repeat"/>
    <property type="match status" value="4"/>
</dbReference>
<evidence type="ECO:0000259" key="6">
    <source>
        <dbReference type="Pfam" id="PF24517"/>
    </source>
</evidence>